<evidence type="ECO:0000256" key="3">
    <source>
        <dbReference type="ARBA" id="ARBA00023163"/>
    </source>
</evidence>
<evidence type="ECO:0000256" key="1">
    <source>
        <dbReference type="ARBA" id="ARBA00023015"/>
    </source>
</evidence>
<dbReference type="PRINTS" id="PR00032">
    <property type="entry name" value="HTHARAC"/>
</dbReference>
<evidence type="ECO:0000313" key="6">
    <source>
        <dbReference type="Proteomes" id="UP000572212"/>
    </source>
</evidence>
<dbReference type="Pfam" id="PF12833">
    <property type="entry name" value="HTH_18"/>
    <property type="match status" value="1"/>
</dbReference>
<dbReference type="InterPro" id="IPR009057">
    <property type="entry name" value="Homeodomain-like_sf"/>
</dbReference>
<evidence type="ECO:0000256" key="2">
    <source>
        <dbReference type="ARBA" id="ARBA00023125"/>
    </source>
</evidence>
<organism evidence="5 6">
    <name type="scientific">Gracilibacillus halotolerans</name>
    <dbReference type="NCBI Taxonomy" id="74386"/>
    <lineage>
        <taxon>Bacteria</taxon>
        <taxon>Bacillati</taxon>
        <taxon>Bacillota</taxon>
        <taxon>Bacilli</taxon>
        <taxon>Bacillales</taxon>
        <taxon>Bacillaceae</taxon>
        <taxon>Gracilibacillus</taxon>
    </lineage>
</organism>
<comment type="caution">
    <text evidence="5">The sequence shown here is derived from an EMBL/GenBank/DDBJ whole genome shotgun (WGS) entry which is preliminary data.</text>
</comment>
<gene>
    <name evidence="5" type="ORF">GGQ92_001290</name>
</gene>
<dbReference type="Proteomes" id="UP000572212">
    <property type="component" value="Unassembled WGS sequence"/>
</dbReference>
<dbReference type="InterPro" id="IPR018060">
    <property type="entry name" value="HTH_AraC"/>
</dbReference>
<keyword evidence="2 5" id="KW-0238">DNA-binding</keyword>
<dbReference type="PANTHER" id="PTHR43280">
    <property type="entry name" value="ARAC-FAMILY TRANSCRIPTIONAL REGULATOR"/>
    <property type="match status" value="1"/>
</dbReference>
<dbReference type="SMART" id="SM00342">
    <property type="entry name" value="HTH_ARAC"/>
    <property type="match status" value="1"/>
</dbReference>
<keyword evidence="1" id="KW-0805">Transcription regulation</keyword>
<keyword evidence="3" id="KW-0804">Transcription</keyword>
<dbReference type="PROSITE" id="PS01124">
    <property type="entry name" value="HTH_ARAC_FAMILY_2"/>
    <property type="match status" value="1"/>
</dbReference>
<dbReference type="GO" id="GO:0003700">
    <property type="term" value="F:DNA-binding transcription factor activity"/>
    <property type="evidence" value="ECO:0007669"/>
    <property type="project" value="InterPro"/>
</dbReference>
<dbReference type="PANTHER" id="PTHR43280:SF2">
    <property type="entry name" value="HTH-TYPE TRANSCRIPTIONAL REGULATOR EXSA"/>
    <property type="match status" value="1"/>
</dbReference>
<dbReference type="Gene3D" id="1.10.10.60">
    <property type="entry name" value="Homeodomain-like"/>
    <property type="match status" value="2"/>
</dbReference>
<dbReference type="RefSeq" id="WP_246384126.1">
    <property type="nucleotide sequence ID" value="NZ_BAAACU010000058.1"/>
</dbReference>
<protein>
    <submittedName>
        <fullName evidence="5">AraC-like DNA-binding protein</fullName>
    </submittedName>
</protein>
<reference evidence="5 6" key="1">
    <citation type="submission" date="2020-08" db="EMBL/GenBank/DDBJ databases">
        <title>Genomic Encyclopedia of Type Strains, Phase IV (KMG-IV): sequencing the most valuable type-strain genomes for metagenomic binning, comparative biology and taxonomic classification.</title>
        <authorList>
            <person name="Goeker M."/>
        </authorList>
    </citation>
    <scope>NUCLEOTIDE SEQUENCE [LARGE SCALE GENOMIC DNA]</scope>
    <source>
        <strain evidence="5 6">DSM 11805</strain>
    </source>
</reference>
<sequence>MKHIINWSSTAIPMIHEIGYMSDPVGHLTHPDRFMEDWNVFVLVTNGKLNIIEDGTNYMVEAGQFLFLKQGVHHWGKEKYMKNSAWYYIHFSGDVPSHANEREEYSPFRHTSLVPKSAYETNLTLPKYGSLRQKNYFTTKLQDILESFQSTNSLRLLLAGMKFYEVLLDIYTEKLEEDSNRSRHRTISKLMELFHANEHKLSSSEISTALNMNYSYLSKQFKEHTGKSIIHYQNEILIEKAIQIFRKENDNISEVSDRLGFSNPFYFSRVFKKVTGVSPSMYLKHIYKN</sequence>
<dbReference type="GO" id="GO:0043565">
    <property type="term" value="F:sequence-specific DNA binding"/>
    <property type="evidence" value="ECO:0007669"/>
    <property type="project" value="InterPro"/>
</dbReference>
<dbReference type="SUPFAM" id="SSF51215">
    <property type="entry name" value="Regulatory protein AraC"/>
    <property type="match status" value="1"/>
</dbReference>
<dbReference type="InterPro" id="IPR037923">
    <property type="entry name" value="HTH-like"/>
</dbReference>
<dbReference type="SUPFAM" id="SSF46689">
    <property type="entry name" value="Homeodomain-like"/>
    <property type="match status" value="1"/>
</dbReference>
<proteinExistence type="predicted"/>
<dbReference type="InterPro" id="IPR020449">
    <property type="entry name" value="Tscrpt_reg_AraC-type_HTH"/>
</dbReference>
<dbReference type="EMBL" id="JACHON010000003">
    <property type="protein sequence ID" value="MBB6512507.1"/>
    <property type="molecule type" value="Genomic_DNA"/>
</dbReference>
<feature type="domain" description="HTH araC/xylS-type" evidence="4">
    <location>
        <begin position="188"/>
        <end position="285"/>
    </location>
</feature>
<name>A0A841RKW0_9BACI</name>
<evidence type="ECO:0000259" key="4">
    <source>
        <dbReference type="PROSITE" id="PS01124"/>
    </source>
</evidence>
<accession>A0A841RKW0</accession>
<dbReference type="AlphaFoldDB" id="A0A841RKW0"/>
<keyword evidence="6" id="KW-1185">Reference proteome</keyword>
<evidence type="ECO:0000313" key="5">
    <source>
        <dbReference type="EMBL" id="MBB6512507.1"/>
    </source>
</evidence>